<dbReference type="EnsemblMetazoa" id="SMAR002588-RA">
    <property type="protein sequence ID" value="SMAR002588-PA"/>
    <property type="gene ID" value="SMAR002588"/>
</dbReference>
<reference evidence="1" key="2">
    <citation type="submission" date="2015-02" db="UniProtKB">
        <authorList>
            <consortium name="EnsemblMetazoa"/>
        </authorList>
    </citation>
    <scope>IDENTIFICATION</scope>
</reference>
<evidence type="ECO:0000313" key="1">
    <source>
        <dbReference type="EnsemblMetazoa" id="SMAR002588-PA"/>
    </source>
</evidence>
<name>T1INK7_STRMM</name>
<dbReference type="Proteomes" id="UP000014500">
    <property type="component" value="Unassembled WGS sequence"/>
</dbReference>
<dbReference type="AlphaFoldDB" id="T1INK7"/>
<dbReference type="EMBL" id="JH431180">
    <property type="status" value="NOT_ANNOTATED_CDS"/>
    <property type="molecule type" value="Genomic_DNA"/>
</dbReference>
<evidence type="ECO:0000313" key="2">
    <source>
        <dbReference type="Proteomes" id="UP000014500"/>
    </source>
</evidence>
<keyword evidence="2" id="KW-1185">Reference proteome</keyword>
<protein>
    <submittedName>
        <fullName evidence="1">Uncharacterized protein</fullName>
    </submittedName>
</protein>
<dbReference type="HOGENOM" id="CLU_1290428_0_0_1"/>
<reference evidence="2" key="1">
    <citation type="submission" date="2011-05" db="EMBL/GenBank/DDBJ databases">
        <authorList>
            <person name="Richards S.R."/>
            <person name="Qu J."/>
            <person name="Jiang H."/>
            <person name="Jhangiani S.N."/>
            <person name="Agravi P."/>
            <person name="Goodspeed R."/>
            <person name="Gross S."/>
            <person name="Mandapat C."/>
            <person name="Jackson L."/>
            <person name="Mathew T."/>
            <person name="Pu L."/>
            <person name="Thornton R."/>
            <person name="Saada N."/>
            <person name="Wilczek-Boney K.B."/>
            <person name="Lee S."/>
            <person name="Kovar C."/>
            <person name="Wu Y."/>
            <person name="Scherer S.E."/>
            <person name="Worley K.C."/>
            <person name="Muzny D.M."/>
            <person name="Gibbs R."/>
        </authorList>
    </citation>
    <scope>NUCLEOTIDE SEQUENCE</scope>
    <source>
        <strain evidence="2">Brora</strain>
    </source>
</reference>
<accession>T1INK7</accession>
<organism evidence="1 2">
    <name type="scientific">Strigamia maritima</name>
    <name type="common">European centipede</name>
    <name type="synonym">Geophilus maritimus</name>
    <dbReference type="NCBI Taxonomy" id="126957"/>
    <lineage>
        <taxon>Eukaryota</taxon>
        <taxon>Metazoa</taxon>
        <taxon>Ecdysozoa</taxon>
        <taxon>Arthropoda</taxon>
        <taxon>Myriapoda</taxon>
        <taxon>Chilopoda</taxon>
        <taxon>Pleurostigmophora</taxon>
        <taxon>Geophilomorpha</taxon>
        <taxon>Linotaeniidae</taxon>
        <taxon>Strigamia</taxon>
    </lineage>
</organism>
<sequence length="214" mass="25219">MDIVCGMICYDNRNEQNASVYICQAEFKTLKINYQGRSVFFANHSLLVNSLLKIVLRHSGRHMTSTEDGEVGRRGDGEVEAHEGNLRLLQLHVPKTVRRHRIRKSFSQLHFDYRPAFVIPRIFHIRRYMKGIKIGLRSRWYYTQRLPREKKKKKEKRDSERQKTLIYLFTISFHAPYTDSSKYTTQRESNMAQCALNSKCKLTRSISTTADNKK</sequence>
<proteinExistence type="predicted"/>